<evidence type="ECO:0000259" key="1">
    <source>
        <dbReference type="Pfam" id="PF00456"/>
    </source>
</evidence>
<dbReference type="Gene3D" id="3.40.50.970">
    <property type="match status" value="1"/>
</dbReference>
<dbReference type="Pfam" id="PF00456">
    <property type="entry name" value="Transketolase_N"/>
    <property type="match status" value="1"/>
</dbReference>
<dbReference type="OrthoDB" id="8732661at2"/>
<dbReference type="SUPFAM" id="SSF52518">
    <property type="entry name" value="Thiamin diphosphate-binding fold (THDP-binding)"/>
    <property type="match status" value="1"/>
</dbReference>
<dbReference type="PANTHER" id="PTHR47514">
    <property type="entry name" value="TRANSKETOLASE N-TERMINAL SECTION-RELATED"/>
    <property type="match status" value="1"/>
</dbReference>
<dbReference type="Proteomes" id="UP000430670">
    <property type="component" value="Unassembled WGS sequence"/>
</dbReference>
<name>A0A6I3SMY1_HELMO</name>
<dbReference type="InterPro" id="IPR005474">
    <property type="entry name" value="Transketolase_N"/>
</dbReference>
<accession>A0A6I3SMY1</accession>
<comment type="caution">
    <text evidence="2">The sequence shown here is derived from an EMBL/GenBank/DDBJ whole genome shotgun (WGS) entry which is preliminary data.</text>
</comment>
<dbReference type="AlphaFoldDB" id="A0A6I3SMY1"/>
<dbReference type="CDD" id="cd02012">
    <property type="entry name" value="TPP_TK"/>
    <property type="match status" value="1"/>
</dbReference>
<evidence type="ECO:0000313" key="3">
    <source>
        <dbReference type="Proteomes" id="UP000430670"/>
    </source>
</evidence>
<gene>
    <name evidence="2" type="ORF">GJ688_11945</name>
</gene>
<dbReference type="PANTHER" id="PTHR47514:SF2">
    <property type="entry name" value="TRANSKETOLASE"/>
    <property type="match status" value="1"/>
</dbReference>
<dbReference type="InterPro" id="IPR029061">
    <property type="entry name" value="THDP-binding"/>
</dbReference>
<dbReference type="EMBL" id="WNKU01000013">
    <property type="protein sequence ID" value="MTV49687.1"/>
    <property type="molecule type" value="Genomic_DNA"/>
</dbReference>
<dbReference type="RefSeq" id="WP_155476784.1">
    <property type="nucleotide sequence ID" value="NZ_WNKU01000013.1"/>
</dbReference>
<keyword evidence="3" id="KW-1185">Reference proteome</keyword>
<evidence type="ECO:0000313" key="2">
    <source>
        <dbReference type="EMBL" id="MTV49687.1"/>
    </source>
</evidence>
<feature type="domain" description="Transketolase N-terminal" evidence="1">
    <location>
        <begin position="7"/>
        <end position="269"/>
    </location>
</feature>
<sequence length="271" mass="29725">MIHLEKKANWVRNQVLEMTASAKKGHIGGAFSAIDVLVALYYGGFLRFNPSEPAWEDRDRFILSKGHSTLALYVILADLGFTSWDAFKTYGQNGSFLGAHPDHAIPGIEVDSGSLGNGLGMGAGMALAAKMDQKPVRTVVLLGDGECYEGAIWEAVMFAGHHGLNNLIAIVDRNGQCVTDYTEDCNRLEPFTAKWEACGWEVLSIDGHSFAEIGQALDHGRNRSTQRPLLINAKTIKGKGVSFMEGALEWHHSVPNGEKLVRARRELTWTE</sequence>
<protein>
    <submittedName>
        <fullName evidence="2">Transketolase</fullName>
    </submittedName>
</protein>
<proteinExistence type="predicted"/>
<reference evidence="2 3" key="1">
    <citation type="submission" date="2019-11" db="EMBL/GenBank/DDBJ databases">
        <title>Whole-genome sequence of a the green, strictly anaerobic photosynthetic bacterium Heliobacillus mobilis DSM 6151.</title>
        <authorList>
            <person name="Kyndt J.A."/>
            <person name="Meyer T.E."/>
        </authorList>
    </citation>
    <scope>NUCLEOTIDE SEQUENCE [LARGE SCALE GENOMIC DNA]</scope>
    <source>
        <strain evidence="2 3">DSM 6151</strain>
    </source>
</reference>
<organism evidence="2 3">
    <name type="scientific">Heliobacterium mobile</name>
    <name type="common">Heliobacillus mobilis</name>
    <dbReference type="NCBI Taxonomy" id="28064"/>
    <lineage>
        <taxon>Bacteria</taxon>
        <taxon>Bacillati</taxon>
        <taxon>Bacillota</taxon>
        <taxon>Clostridia</taxon>
        <taxon>Eubacteriales</taxon>
        <taxon>Heliobacteriaceae</taxon>
        <taxon>Heliobacterium</taxon>
    </lineage>
</organism>